<comment type="caution">
    <text evidence="1">The sequence shown here is derived from an EMBL/GenBank/DDBJ whole genome shotgun (WGS) entry which is preliminary data.</text>
</comment>
<feature type="non-terminal residue" evidence="1">
    <location>
        <position position="1"/>
    </location>
</feature>
<organism evidence="1">
    <name type="scientific">marine sediment metagenome</name>
    <dbReference type="NCBI Taxonomy" id="412755"/>
    <lineage>
        <taxon>unclassified sequences</taxon>
        <taxon>metagenomes</taxon>
        <taxon>ecological metagenomes</taxon>
    </lineage>
</organism>
<evidence type="ECO:0000313" key="1">
    <source>
        <dbReference type="EMBL" id="KKL51278.1"/>
    </source>
</evidence>
<gene>
    <name evidence="1" type="ORF">LCGC14_2297060</name>
</gene>
<accession>A0A0F9CPL3</accession>
<dbReference type="EMBL" id="LAZR01032305">
    <property type="protein sequence ID" value="KKL51278.1"/>
    <property type="molecule type" value="Genomic_DNA"/>
</dbReference>
<proteinExistence type="predicted"/>
<protein>
    <submittedName>
        <fullName evidence="1">Uncharacterized protein</fullName>
    </submittedName>
</protein>
<reference evidence="1" key="1">
    <citation type="journal article" date="2015" name="Nature">
        <title>Complex archaea that bridge the gap between prokaryotes and eukaryotes.</title>
        <authorList>
            <person name="Spang A."/>
            <person name="Saw J.H."/>
            <person name="Jorgensen S.L."/>
            <person name="Zaremba-Niedzwiedzka K."/>
            <person name="Martijn J."/>
            <person name="Lind A.E."/>
            <person name="van Eijk R."/>
            <person name="Schleper C."/>
            <person name="Guy L."/>
            <person name="Ettema T.J."/>
        </authorList>
    </citation>
    <scope>NUCLEOTIDE SEQUENCE</scope>
</reference>
<name>A0A0F9CPL3_9ZZZZ</name>
<sequence length="73" mass="7817">ICAYGMPAGEPPIAVEGGGGQSFEVAFRQVAQSNNPRAKREAGEGEVLSKVLQDTESTETLQELVIRVNSRNQ</sequence>
<dbReference type="AlphaFoldDB" id="A0A0F9CPL3"/>